<feature type="transmembrane region" description="Helical" evidence="8">
    <location>
        <begin position="550"/>
        <end position="570"/>
    </location>
</feature>
<feature type="transmembrane region" description="Helical" evidence="8">
    <location>
        <begin position="614"/>
        <end position="636"/>
    </location>
</feature>
<dbReference type="PANTHER" id="PTHR31145:SF6">
    <property type="entry name" value="INTEGRAL MEMBRANE PROTEIN (AFU_ORTHOLOGUE AFUA_7G01610)"/>
    <property type="match status" value="1"/>
</dbReference>
<feature type="domain" description="ML-like" evidence="9">
    <location>
        <begin position="73"/>
        <end position="256"/>
    </location>
</feature>
<keyword evidence="5 8" id="KW-1133">Transmembrane helix</keyword>
<feature type="transmembrane region" description="Helical" evidence="8">
    <location>
        <begin position="582"/>
        <end position="602"/>
    </location>
</feature>
<proteinExistence type="inferred from homology"/>
<accession>A0A5N5WFX3</accession>
<feature type="transmembrane region" description="Helical" evidence="8">
    <location>
        <begin position="57"/>
        <end position="78"/>
    </location>
</feature>
<evidence type="ECO:0000256" key="3">
    <source>
        <dbReference type="ARBA" id="ARBA00022692"/>
    </source>
</evidence>
<dbReference type="GO" id="GO:0055085">
    <property type="term" value="P:transmembrane transport"/>
    <property type="evidence" value="ECO:0007669"/>
    <property type="project" value="TreeGrafter"/>
</dbReference>
<evidence type="ECO:0000256" key="7">
    <source>
        <dbReference type="SAM" id="MobiDB-lite"/>
    </source>
</evidence>
<keyword evidence="4" id="KW-0732">Signal</keyword>
<feature type="compositionally biased region" description="Polar residues" evidence="7">
    <location>
        <begin position="744"/>
        <end position="777"/>
    </location>
</feature>
<protein>
    <recommendedName>
        <fullName evidence="9">ML-like domain-containing protein</fullName>
    </recommendedName>
</protein>
<dbReference type="EMBL" id="ML732623">
    <property type="protein sequence ID" value="KAB8067058.1"/>
    <property type="molecule type" value="Genomic_DNA"/>
</dbReference>
<dbReference type="GO" id="GO:0016020">
    <property type="term" value="C:membrane"/>
    <property type="evidence" value="ECO:0007669"/>
    <property type="project" value="UniProtKB-SubCell"/>
</dbReference>
<feature type="compositionally biased region" description="Basic and acidic residues" evidence="7">
    <location>
        <begin position="1113"/>
        <end position="1122"/>
    </location>
</feature>
<dbReference type="Pfam" id="PF14558">
    <property type="entry name" value="TRP_N"/>
    <property type="match status" value="1"/>
</dbReference>
<evidence type="ECO:0000259" key="9">
    <source>
        <dbReference type="SMART" id="SM01320"/>
    </source>
</evidence>
<evidence type="ECO:0000256" key="6">
    <source>
        <dbReference type="ARBA" id="ARBA00023136"/>
    </source>
</evidence>
<comment type="similarity">
    <text evidence="2">Belongs to the transient receptor potential (TRP) ion channel family.</text>
</comment>
<name>A0A5N5WFX3_9EURO</name>
<feature type="region of interest" description="Disordered" evidence="7">
    <location>
        <begin position="874"/>
        <end position="1146"/>
    </location>
</feature>
<reference evidence="10 11" key="1">
    <citation type="submission" date="2019-04" db="EMBL/GenBank/DDBJ databases">
        <title>Friends and foes A comparative genomics study of 23 Aspergillus species from section Flavi.</title>
        <authorList>
            <consortium name="DOE Joint Genome Institute"/>
            <person name="Kjaerbolling I."/>
            <person name="Vesth T."/>
            <person name="Frisvad J.C."/>
            <person name="Nybo J.L."/>
            <person name="Theobald S."/>
            <person name="Kildgaard S."/>
            <person name="Isbrandt T."/>
            <person name="Kuo A."/>
            <person name="Sato A."/>
            <person name="Lyhne E.K."/>
            <person name="Kogle M.E."/>
            <person name="Wiebenga A."/>
            <person name="Kun R.S."/>
            <person name="Lubbers R.J."/>
            <person name="Makela M.R."/>
            <person name="Barry K."/>
            <person name="Chovatia M."/>
            <person name="Clum A."/>
            <person name="Daum C."/>
            <person name="Haridas S."/>
            <person name="He G."/>
            <person name="LaButti K."/>
            <person name="Lipzen A."/>
            <person name="Mondo S."/>
            <person name="Riley R."/>
            <person name="Salamov A."/>
            <person name="Simmons B.A."/>
            <person name="Magnuson J.K."/>
            <person name="Henrissat B."/>
            <person name="Mortensen U.H."/>
            <person name="Larsen T.O."/>
            <person name="Devries R.P."/>
            <person name="Grigoriev I.V."/>
            <person name="Machida M."/>
            <person name="Baker S.E."/>
            <person name="Andersen M.R."/>
        </authorList>
    </citation>
    <scope>NUCLEOTIDE SEQUENCE [LARGE SCALE GENOMIC DNA]</scope>
    <source>
        <strain evidence="10 11">CBS 151.66</strain>
    </source>
</reference>
<feature type="compositionally biased region" description="Basic and acidic residues" evidence="7">
    <location>
        <begin position="799"/>
        <end position="810"/>
    </location>
</feature>
<feature type="transmembrane region" description="Helical" evidence="8">
    <location>
        <begin position="395"/>
        <end position="419"/>
    </location>
</feature>
<feature type="transmembrane region" description="Helical" evidence="8">
    <location>
        <begin position="439"/>
        <end position="461"/>
    </location>
</feature>
<dbReference type="PANTHER" id="PTHR31145">
    <property type="entry name" value="INTEGRAL MEMBRANE PROTEIN (AFU_ORTHOLOGUE AFUA_7G01610)"/>
    <property type="match status" value="1"/>
</dbReference>
<keyword evidence="3 8" id="KW-0812">Transmembrane</keyword>
<evidence type="ECO:0000256" key="1">
    <source>
        <dbReference type="ARBA" id="ARBA00004141"/>
    </source>
</evidence>
<dbReference type="InterPro" id="IPR040241">
    <property type="entry name" value="TRP_Flc/Pkd2-like"/>
</dbReference>
<feature type="transmembrane region" description="Helical" evidence="8">
    <location>
        <begin position="260"/>
        <end position="282"/>
    </location>
</feature>
<evidence type="ECO:0000256" key="8">
    <source>
        <dbReference type="SAM" id="Phobius"/>
    </source>
</evidence>
<gene>
    <name evidence="10" type="ORF">BDV29DRAFT_109116</name>
</gene>
<feature type="region of interest" description="Disordered" evidence="7">
    <location>
        <begin position="18"/>
        <end position="48"/>
    </location>
</feature>
<dbReference type="Proteomes" id="UP000326565">
    <property type="component" value="Unassembled WGS sequence"/>
</dbReference>
<evidence type="ECO:0000313" key="11">
    <source>
        <dbReference type="Proteomes" id="UP000326565"/>
    </source>
</evidence>
<dbReference type="Pfam" id="PF06011">
    <property type="entry name" value="TRP"/>
    <property type="match status" value="1"/>
</dbReference>
<dbReference type="InterPro" id="IPR010308">
    <property type="entry name" value="TRP_C"/>
</dbReference>
<sequence length="1146" mass="124335">MGVDHPARWHEIRLPSLSSDRRAPRMSGDELPSSSSRNGPNSLRQSRRHWRRSLDGGWAWTMMLLLVILVSPTSAALVKFDNCLPAPTIASNPQKLQFVPLDVGVVFDLKNSLHNLNITVYGNVSGTADQSTSYPSPDDPQWTDQNATVGKIVDLNKANNKWTTLLPSVEVVSFSPYSTAIRFCDSVIQGECPLGPVFNTNASDLSSLRAFTVQHDMLSSYRFSTLSSTLQIKSGDAAATELGCVSIDITPDLGSALRSALAYVPLVILILVGLATVMAAIYSPWGTTDPFHWTSNYGRDEDVLRLVTPGFGDCLQYMQFAVLTGALSLNYPGYYQPVVSQVAWSTLMFNQSFLSPGHEGNPVQDGVYTVNATYGLDALQQYVGMESARDIWPAMIIWLLAVVVAVTLLIQLAFAFRWIHRELSHIPEEDLRSKNMPFTVGNVIRIVCNYLFLPLISLSFFQLVIAGQSPAYCVALAVVVILVMIAFAVWVIRLIATTRPKSYLFDDLPTVLLYGPLYNTFCDDAAAFTVVSLFLSFARGVAIGALQPSGIAQIVLLAICEVVAILTLVAFRPFPSPTSMNLYHACFSIIRFLVILLSVVFVPSLGVSQAARGWIGYVILFLHALVLVFGFFLNALQTLIEVIARLAGAGGYEGGVTRGGLVKVFGMRQLSRRTPRRSVGTRQSMGSEAAMLAHTDERLSSQFDGSRPRSLSGSSALLLNRAAASEPRTSAFYESGSAHGGTHSRANSSGLFTPTTPGSNPTFQGAGYQTTGSNSPKSGPLFAMQANDPYYRPPRPRNKRVDMGTGEKGRARGRHRAASDADDDDRIEGPMSGRGTPIPAYFPAPKDDLDLDDPQQSHKDYAVREVDFYYRVRGPPLSQSGTRKLKTGPADPTGPVSSATGFFRNLFRGKTKESGKGFEVVRSARAPPPGLIPEGDDVHEPYTDEPDEHGTARHSRRVSDSDLSYQDTDGEESNRIGEALMSLPQVETGGAIELPSRMGSQRSAHAPSGAPEAPLTPRHDVQTPTPDDEAMSHKSLPVVTKAVSDESHYPSGQLHPSSSGTGRLPFSAASSPSRDRNLSIASTTPSTSSSRRHGNGGNRTERPSSMGYVAQHRTRDYIHEASPDEPTFTGSAAELVDEPHHPEGNH</sequence>
<feature type="region of interest" description="Disordered" evidence="7">
    <location>
        <begin position="732"/>
        <end position="839"/>
    </location>
</feature>
<keyword evidence="11" id="KW-1185">Reference proteome</keyword>
<keyword evidence="6 8" id="KW-0472">Membrane</keyword>
<evidence type="ECO:0000256" key="5">
    <source>
        <dbReference type="ARBA" id="ARBA00022989"/>
    </source>
</evidence>
<organism evidence="10 11">
    <name type="scientific">Aspergillus leporis</name>
    <dbReference type="NCBI Taxonomy" id="41062"/>
    <lineage>
        <taxon>Eukaryota</taxon>
        <taxon>Fungi</taxon>
        <taxon>Dikarya</taxon>
        <taxon>Ascomycota</taxon>
        <taxon>Pezizomycotina</taxon>
        <taxon>Eurotiomycetes</taxon>
        <taxon>Eurotiomycetidae</taxon>
        <taxon>Eurotiales</taxon>
        <taxon>Aspergillaceae</taxon>
        <taxon>Aspergillus</taxon>
        <taxon>Aspergillus subgen. Circumdati</taxon>
    </lineage>
</organism>
<dbReference type="AlphaFoldDB" id="A0A5N5WFX3"/>
<comment type="subcellular location">
    <subcellularLocation>
        <location evidence="1">Membrane</location>
        <topology evidence="1">Multi-pass membrane protein</topology>
    </subcellularLocation>
</comment>
<evidence type="ECO:0000256" key="2">
    <source>
        <dbReference type="ARBA" id="ARBA00010642"/>
    </source>
</evidence>
<feature type="transmembrane region" description="Helical" evidence="8">
    <location>
        <begin position="473"/>
        <end position="496"/>
    </location>
</feature>
<dbReference type="OrthoDB" id="5312224at2759"/>
<evidence type="ECO:0000256" key="4">
    <source>
        <dbReference type="ARBA" id="ARBA00022729"/>
    </source>
</evidence>
<evidence type="ECO:0000313" key="10">
    <source>
        <dbReference type="EMBL" id="KAB8067058.1"/>
    </source>
</evidence>
<feature type="compositionally biased region" description="Polar residues" evidence="7">
    <location>
        <begin position="32"/>
        <end position="44"/>
    </location>
</feature>
<dbReference type="SMART" id="SM01320">
    <property type="entry name" value="TRP_N"/>
    <property type="match status" value="1"/>
</dbReference>
<feature type="compositionally biased region" description="Basic and acidic residues" evidence="7">
    <location>
        <begin position="1137"/>
        <end position="1146"/>
    </location>
</feature>
<dbReference type="InterPro" id="IPR032800">
    <property type="entry name" value="TRP_N"/>
</dbReference>